<evidence type="ECO:0000313" key="2">
    <source>
        <dbReference type="EMBL" id="GGG46374.1"/>
    </source>
</evidence>
<gene>
    <name evidence="2" type="ORF">GCM10010976_17370</name>
</gene>
<keyword evidence="3" id="KW-1185">Reference proteome</keyword>
<reference evidence="2" key="1">
    <citation type="journal article" date="2014" name="Int. J. Syst. Evol. Microbiol.">
        <title>Complete genome sequence of Corynebacterium casei LMG S-19264T (=DSM 44701T), isolated from a smear-ripened cheese.</title>
        <authorList>
            <consortium name="US DOE Joint Genome Institute (JGI-PGF)"/>
            <person name="Walter F."/>
            <person name="Albersmeier A."/>
            <person name="Kalinowski J."/>
            <person name="Ruckert C."/>
        </authorList>
    </citation>
    <scope>NUCLEOTIDE SEQUENCE</scope>
    <source>
        <strain evidence="2">CGMCC 1.12751</strain>
    </source>
</reference>
<comment type="caution">
    <text evidence="2">The sequence shown here is derived from an EMBL/GenBank/DDBJ whole genome shotgun (WGS) entry which is preliminary data.</text>
</comment>
<dbReference type="RefSeq" id="WP_188463894.1">
    <property type="nucleotide sequence ID" value="NZ_BMFQ01000002.1"/>
</dbReference>
<evidence type="ECO:0000313" key="3">
    <source>
        <dbReference type="Proteomes" id="UP000625976"/>
    </source>
</evidence>
<dbReference type="AlphaFoldDB" id="A0A917GHD3"/>
<protein>
    <recommendedName>
        <fullName evidence="1">DUF1835 domain-containing protein</fullName>
    </recommendedName>
</protein>
<name>A0A917GHD3_9FLAO</name>
<dbReference type="EMBL" id="BMFQ01000002">
    <property type="protein sequence ID" value="GGG46374.1"/>
    <property type="molecule type" value="Genomic_DNA"/>
</dbReference>
<dbReference type="InterPro" id="IPR014973">
    <property type="entry name" value="DUF1835"/>
</dbReference>
<reference evidence="2" key="2">
    <citation type="submission" date="2020-09" db="EMBL/GenBank/DDBJ databases">
        <authorList>
            <person name="Sun Q."/>
            <person name="Zhou Y."/>
        </authorList>
    </citation>
    <scope>NUCLEOTIDE SEQUENCE</scope>
    <source>
        <strain evidence="2">CGMCC 1.12751</strain>
    </source>
</reference>
<organism evidence="2 3">
    <name type="scientific">Bizionia arctica</name>
    <dbReference type="NCBI Taxonomy" id="1495645"/>
    <lineage>
        <taxon>Bacteria</taxon>
        <taxon>Pseudomonadati</taxon>
        <taxon>Bacteroidota</taxon>
        <taxon>Flavobacteriia</taxon>
        <taxon>Flavobacteriales</taxon>
        <taxon>Flavobacteriaceae</taxon>
        <taxon>Bizionia</taxon>
    </lineage>
</organism>
<dbReference type="Proteomes" id="UP000625976">
    <property type="component" value="Unassembled WGS sequence"/>
</dbReference>
<evidence type="ECO:0000259" key="1">
    <source>
        <dbReference type="Pfam" id="PF08874"/>
    </source>
</evidence>
<accession>A0A917GHD3</accession>
<dbReference type="Pfam" id="PF08874">
    <property type="entry name" value="DUF1835"/>
    <property type="match status" value="1"/>
</dbReference>
<sequence>MVKKILHITNGNSFTDCLKDLNIPGDILTWQEMLCEGPTTSEIDSEEFLSKRKAFLNDFYQIEINEEEFKEELSILDHTEAYSEIVLWFEYDLFCHINMIAVIKLLKEKQVKLPLYLVCSGRIKGKSDLKALSELSTPQLLQHYKEKTELKASDIELAINVWEIYCGKDHNLLKPYIIEKSSFKYLSNCLKAHINRFPNIKSGLNVLEENILILIKEKNIKSINHLMGYVMNYQGYYGFGDMQLLRKIELLHMFYTVEENEITLNRKGHEALLGNHNFSYEINNNLTFGGVNRLDYSYDSETNKLIKTPLNVN</sequence>
<proteinExistence type="predicted"/>
<feature type="domain" description="DUF1835" evidence="1">
    <location>
        <begin position="6"/>
        <end position="113"/>
    </location>
</feature>